<dbReference type="Pfam" id="PF22725">
    <property type="entry name" value="GFO_IDH_MocA_C3"/>
    <property type="match status" value="1"/>
</dbReference>
<dbReference type="Gene3D" id="3.40.50.720">
    <property type="entry name" value="NAD(P)-binding Rossmann-like Domain"/>
    <property type="match status" value="1"/>
</dbReference>
<protein>
    <submittedName>
        <fullName evidence="3">Myo-inositol 2-dehydrogenase</fullName>
        <ecNumber evidence="3">1.1.1.18</ecNumber>
    </submittedName>
</protein>
<dbReference type="InterPro" id="IPR000683">
    <property type="entry name" value="Gfo/Idh/MocA-like_OxRdtase_N"/>
</dbReference>
<keyword evidence="3" id="KW-0560">Oxidoreductase</keyword>
<dbReference type="SUPFAM" id="SSF55347">
    <property type="entry name" value="Glyceraldehyde-3-phosphate dehydrogenase-like, C-terminal domain"/>
    <property type="match status" value="1"/>
</dbReference>
<dbReference type="EC" id="1.1.1.18" evidence="3"/>
<evidence type="ECO:0000259" key="2">
    <source>
        <dbReference type="Pfam" id="PF22725"/>
    </source>
</evidence>
<evidence type="ECO:0000313" key="3">
    <source>
        <dbReference type="EMBL" id="QNT78583.1"/>
    </source>
</evidence>
<dbReference type="Gene3D" id="3.30.360.10">
    <property type="entry name" value="Dihydrodipicolinate Reductase, domain 2"/>
    <property type="match status" value="1"/>
</dbReference>
<dbReference type="SUPFAM" id="SSF51735">
    <property type="entry name" value="NAD(P)-binding Rossmann-fold domains"/>
    <property type="match status" value="1"/>
</dbReference>
<dbReference type="Proteomes" id="UP000516349">
    <property type="component" value="Chromosome"/>
</dbReference>
<dbReference type="InterPro" id="IPR055170">
    <property type="entry name" value="GFO_IDH_MocA-like_dom"/>
</dbReference>
<gene>
    <name evidence="3" type="primary">iolG_3</name>
    <name evidence="3" type="ORF">JGUZn3_13570</name>
</gene>
<dbReference type="GO" id="GO:0000166">
    <property type="term" value="F:nucleotide binding"/>
    <property type="evidence" value="ECO:0007669"/>
    <property type="project" value="InterPro"/>
</dbReference>
<dbReference type="InterPro" id="IPR036291">
    <property type="entry name" value="NAD(P)-bd_dom_sf"/>
</dbReference>
<accession>A0A7H1NS23</accession>
<dbReference type="PANTHER" id="PTHR43377">
    <property type="entry name" value="BILIVERDIN REDUCTASE A"/>
    <property type="match status" value="1"/>
</dbReference>
<dbReference type="RefSeq" id="WP_203412832.1">
    <property type="nucleotide sequence ID" value="NZ_CP060244.1"/>
</dbReference>
<evidence type="ECO:0000259" key="1">
    <source>
        <dbReference type="Pfam" id="PF01408"/>
    </source>
</evidence>
<sequence>MFGKKAFPKGGVESLHPNQAQGPLRVGVAGAGYFGRFHLQKVQASSREALVGLYDLDPTRAAAMGAEFGTFVAPTYEALLEQADAVVIAAPAEQHFSLAEQALKAGKHVLVEKPVASTLEQADSLVALAEKTGLVVQVGHLLRYSAEQKAITERIDRPLYIETMRIAPFRERGVDVSVILDLMIHDLDLVLAIVDSPIESVDALGAAVSSHFEDIANARVRFANGCVATITASRISLKTERKMRIFSEEGYLSADFVTRELVMIGRKNGLPLPGTNGFKRESVRWKESDMLQAEHAAFAAACLEGLPVKVDARAGRRALAAALAVTESIAATRERMILSGLIHQKPAGDY</sequence>
<dbReference type="GO" id="GO:0050112">
    <property type="term" value="F:inositol 2-dehydrogenase (NAD+) activity"/>
    <property type="evidence" value="ECO:0007669"/>
    <property type="project" value="UniProtKB-EC"/>
</dbReference>
<dbReference type="EMBL" id="CP060244">
    <property type="protein sequence ID" value="QNT78583.1"/>
    <property type="molecule type" value="Genomic_DNA"/>
</dbReference>
<feature type="domain" description="GFO/IDH/MocA-like oxidoreductase" evidence="2">
    <location>
        <begin position="177"/>
        <end position="252"/>
    </location>
</feature>
<organism evidence="3 4">
    <name type="scientific">Entomobacter blattae</name>
    <dbReference type="NCBI Taxonomy" id="2762277"/>
    <lineage>
        <taxon>Bacteria</taxon>
        <taxon>Pseudomonadati</taxon>
        <taxon>Pseudomonadota</taxon>
        <taxon>Alphaproteobacteria</taxon>
        <taxon>Acetobacterales</taxon>
        <taxon>Acetobacteraceae</taxon>
        <taxon>Entomobacter</taxon>
    </lineage>
</organism>
<feature type="domain" description="Gfo/Idh/MocA-like oxidoreductase N-terminal" evidence="1">
    <location>
        <begin position="24"/>
        <end position="140"/>
    </location>
</feature>
<dbReference type="Pfam" id="PF01408">
    <property type="entry name" value="GFO_IDH_MocA"/>
    <property type="match status" value="1"/>
</dbReference>
<reference evidence="3 4" key="1">
    <citation type="submission" date="2020-08" db="EMBL/GenBank/DDBJ databases">
        <title>Complete genome sequence of Entomobacter blattae G55GP.</title>
        <authorList>
            <person name="Poehlein A."/>
            <person name="Guzman J."/>
            <person name="Daniel R."/>
            <person name="Vilcinskas A."/>
        </authorList>
    </citation>
    <scope>NUCLEOTIDE SEQUENCE [LARGE SCALE GENOMIC DNA]</scope>
    <source>
        <strain evidence="3 4">G55GP</strain>
    </source>
</reference>
<dbReference type="AlphaFoldDB" id="A0A7H1NS23"/>
<dbReference type="KEGG" id="ebla:JGUZn3_13570"/>
<name>A0A7H1NS23_9PROT</name>
<proteinExistence type="predicted"/>
<keyword evidence="4" id="KW-1185">Reference proteome</keyword>
<dbReference type="PANTHER" id="PTHR43377:SF1">
    <property type="entry name" value="BILIVERDIN REDUCTASE A"/>
    <property type="match status" value="1"/>
</dbReference>
<dbReference type="InterPro" id="IPR051450">
    <property type="entry name" value="Gfo/Idh/MocA_Oxidoreductases"/>
</dbReference>
<evidence type="ECO:0000313" key="4">
    <source>
        <dbReference type="Proteomes" id="UP000516349"/>
    </source>
</evidence>